<keyword evidence="4 6" id="KW-1133">Transmembrane helix</keyword>
<gene>
    <name evidence="8" type="ORF">NSA47_08190</name>
</gene>
<evidence type="ECO:0000313" key="9">
    <source>
        <dbReference type="Proteomes" id="UP001205748"/>
    </source>
</evidence>
<dbReference type="AlphaFoldDB" id="A0AAE3HEG3"/>
<reference evidence="8" key="1">
    <citation type="submission" date="2022-07" db="EMBL/GenBank/DDBJ databases">
        <title>Enhanced cultured diversity of the mouse gut microbiota enables custom-made synthetic communities.</title>
        <authorList>
            <person name="Afrizal A."/>
        </authorList>
    </citation>
    <scope>NUCLEOTIDE SEQUENCE</scope>
    <source>
        <strain evidence="8">DSM 28593</strain>
    </source>
</reference>
<protein>
    <submittedName>
        <fullName evidence="8">MFS transporter</fullName>
    </submittedName>
</protein>
<comment type="subcellular location">
    <subcellularLocation>
        <location evidence="1">Cell membrane</location>
        <topology evidence="1">Multi-pass membrane protein</topology>
    </subcellularLocation>
</comment>
<dbReference type="PANTHER" id="PTHR23530:SF1">
    <property type="entry name" value="PERMEASE, MAJOR FACILITATOR SUPERFAMILY-RELATED"/>
    <property type="match status" value="1"/>
</dbReference>
<organism evidence="8 9">
    <name type="scientific">Irregularibacter muris</name>
    <dbReference type="NCBI Taxonomy" id="1796619"/>
    <lineage>
        <taxon>Bacteria</taxon>
        <taxon>Bacillati</taxon>
        <taxon>Bacillota</taxon>
        <taxon>Clostridia</taxon>
        <taxon>Eubacteriales</taxon>
        <taxon>Eubacteriaceae</taxon>
        <taxon>Irregularibacter</taxon>
    </lineage>
</organism>
<feature type="transmembrane region" description="Helical" evidence="6">
    <location>
        <begin position="359"/>
        <end position="378"/>
    </location>
</feature>
<dbReference type="InterPro" id="IPR020846">
    <property type="entry name" value="MFS_dom"/>
</dbReference>
<dbReference type="InterPro" id="IPR011701">
    <property type="entry name" value="MFS"/>
</dbReference>
<feature type="transmembrane region" description="Helical" evidence="6">
    <location>
        <begin position="242"/>
        <end position="259"/>
    </location>
</feature>
<evidence type="ECO:0000256" key="5">
    <source>
        <dbReference type="ARBA" id="ARBA00023136"/>
    </source>
</evidence>
<dbReference type="GO" id="GO:0022857">
    <property type="term" value="F:transmembrane transporter activity"/>
    <property type="evidence" value="ECO:0007669"/>
    <property type="project" value="InterPro"/>
</dbReference>
<feature type="transmembrane region" description="Helical" evidence="6">
    <location>
        <begin position="295"/>
        <end position="317"/>
    </location>
</feature>
<evidence type="ECO:0000256" key="6">
    <source>
        <dbReference type="SAM" id="Phobius"/>
    </source>
</evidence>
<feature type="transmembrane region" description="Helical" evidence="6">
    <location>
        <begin position="158"/>
        <end position="177"/>
    </location>
</feature>
<feature type="transmembrane region" description="Helical" evidence="6">
    <location>
        <begin position="71"/>
        <end position="88"/>
    </location>
</feature>
<dbReference type="PROSITE" id="PS50850">
    <property type="entry name" value="MFS"/>
    <property type="match status" value="1"/>
</dbReference>
<sequence>MEDNKKNIYLLYGIALLQGMVFYGPIATLYRQSQGISVFEITLIESISLVVMIACEIPWGYIADRIGYKKTILICNILYFISKIIFWKADSFIWFLAERLILSIVLSGLSGCDSAYLYLSAGKKDNQKIFGIYNAMSNGGLVIASMIFSLVIKDNYRQAAFFTMLSYGLAMILSFMLSGVHHKSDVRIPLGKPLKTLAVSIGENKKFILFLISSALLMESHQTITVFLSQIQYVRSGILTQYMGYIYIAVTLSGMLSAYSSKLTTWLGESMVIKFLFCIAAVSCILMAVLPHFMISILGIVILRVATSLFIPVSMDIQNRQIKASNRATILSIYSSMMNMIAVCTNLIFGKIADVGIEYAMITGGVFCFVGLILYTLWQGEALNPKYHPRV</sequence>
<dbReference type="InterPro" id="IPR036259">
    <property type="entry name" value="MFS_trans_sf"/>
</dbReference>
<comment type="caution">
    <text evidence="8">The sequence shown here is derived from an EMBL/GenBank/DDBJ whole genome shotgun (WGS) entry which is preliminary data.</text>
</comment>
<keyword evidence="2" id="KW-0813">Transport</keyword>
<feature type="transmembrane region" description="Helical" evidence="6">
    <location>
        <begin position="36"/>
        <end position="59"/>
    </location>
</feature>
<keyword evidence="3 6" id="KW-0812">Transmembrane</keyword>
<accession>A0AAE3HEG3</accession>
<dbReference type="PANTHER" id="PTHR23530">
    <property type="entry name" value="TRANSPORT PROTEIN-RELATED"/>
    <property type="match status" value="1"/>
</dbReference>
<dbReference type="EMBL" id="JANKAS010000006">
    <property type="protein sequence ID" value="MCR1898962.1"/>
    <property type="molecule type" value="Genomic_DNA"/>
</dbReference>
<keyword evidence="5 6" id="KW-0472">Membrane</keyword>
<dbReference type="GO" id="GO:0005886">
    <property type="term" value="C:plasma membrane"/>
    <property type="evidence" value="ECO:0007669"/>
    <property type="project" value="UniProtKB-SubCell"/>
</dbReference>
<feature type="transmembrane region" description="Helical" evidence="6">
    <location>
        <begin position="271"/>
        <end position="289"/>
    </location>
</feature>
<evidence type="ECO:0000256" key="2">
    <source>
        <dbReference type="ARBA" id="ARBA00022448"/>
    </source>
</evidence>
<feature type="transmembrane region" description="Helical" evidence="6">
    <location>
        <begin position="9"/>
        <end position="30"/>
    </location>
</feature>
<dbReference type="Pfam" id="PF07690">
    <property type="entry name" value="MFS_1"/>
    <property type="match status" value="1"/>
</dbReference>
<evidence type="ECO:0000256" key="1">
    <source>
        <dbReference type="ARBA" id="ARBA00004651"/>
    </source>
</evidence>
<dbReference type="InterPro" id="IPR053160">
    <property type="entry name" value="MFS_DHA3_Transporter"/>
</dbReference>
<dbReference type="Proteomes" id="UP001205748">
    <property type="component" value="Unassembled WGS sequence"/>
</dbReference>
<evidence type="ECO:0000313" key="8">
    <source>
        <dbReference type="EMBL" id="MCR1898962.1"/>
    </source>
</evidence>
<proteinExistence type="predicted"/>
<evidence type="ECO:0000256" key="3">
    <source>
        <dbReference type="ARBA" id="ARBA00022692"/>
    </source>
</evidence>
<keyword evidence="9" id="KW-1185">Reference proteome</keyword>
<evidence type="ECO:0000259" key="7">
    <source>
        <dbReference type="PROSITE" id="PS50850"/>
    </source>
</evidence>
<feature type="transmembrane region" description="Helical" evidence="6">
    <location>
        <begin position="329"/>
        <end position="353"/>
    </location>
</feature>
<dbReference type="SUPFAM" id="SSF103473">
    <property type="entry name" value="MFS general substrate transporter"/>
    <property type="match status" value="1"/>
</dbReference>
<dbReference type="Gene3D" id="1.20.1250.20">
    <property type="entry name" value="MFS general substrate transporter like domains"/>
    <property type="match status" value="1"/>
</dbReference>
<feature type="transmembrane region" description="Helical" evidence="6">
    <location>
        <begin position="131"/>
        <end position="152"/>
    </location>
</feature>
<evidence type="ECO:0000256" key="4">
    <source>
        <dbReference type="ARBA" id="ARBA00022989"/>
    </source>
</evidence>
<dbReference type="RefSeq" id="WP_257530819.1">
    <property type="nucleotide sequence ID" value="NZ_JANKAS010000006.1"/>
</dbReference>
<name>A0AAE3HEG3_9FIRM</name>
<feature type="domain" description="Major facilitator superfamily (MFS) profile" evidence="7">
    <location>
        <begin position="1"/>
        <end position="383"/>
    </location>
</feature>